<proteinExistence type="inferred from homology"/>
<dbReference type="OrthoDB" id="6624834at2"/>
<dbReference type="GO" id="GO:0015628">
    <property type="term" value="P:protein secretion by the type II secretion system"/>
    <property type="evidence" value="ECO:0007669"/>
    <property type="project" value="InterPro"/>
</dbReference>
<evidence type="ECO:0000256" key="1">
    <source>
        <dbReference type="ARBA" id="ARBA00004377"/>
    </source>
</evidence>
<feature type="transmembrane region" description="Helical" evidence="11">
    <location>
        <begin position="18"/>
        <end position="36"/>
    </location>
</feature>
<evidence type="ECO:0000313" key="12">
    <source>
        <dbReference type="EMBL" id="ABE53427.1"/>
    </source>
</evidence>
<dbReference type="EMBL" id="CP000302">
    <property type="protein sequence ID" value="ABE53427.1"/>
    <property type="molecule type" value="Genomic_DNA"/>
</dbReference>
<keyword evidence="9 10" id="KW-0472">Membrane</keyword>
<comment type="subcellular location">
    <subcellularLocation>
        <location evidence="1">Cell inner membrane</location>
        <topology evidence="1">Single-pass membrane protein</topology>
    </subcellularLocation>
</comment>
<dbReference type="Proteomes" id="UP000001982">
    <property type="component" value="Chromosome"/>
</dbReference>
<evidence type="ECO:0000256" key="11">
    <source>
        <dbReference type="SAM" id="Phobius"/>
    </source>
</evidence>
<evidence type="ECO:0000313" key="13">
    <source>
        <dbReference type="Proteomes" id="UP000001982"/>
    </source>
</evidence>
<dbReference type="InterPro" id="IPR007690">
    <property type="entry name" value="T2SS_GspM"/>
</dbReference>
<dbReference type="Pfam" id="PF04612">
    <property type="entry name" value="T2SSM"/>
    <property type="match status" value="1"/>
</dbReference>
<dbReference type="STRING" id="318161.Sden_0130"/>
<sequence>MENLRIWWQGLAQREQQLVSVAGVCLVIGLLYWGIWSPISQAQQDAERNHNAAVKTLNYVKQSANKLVGLQQAGATAKVSGSLSAVVNQSASQFGLVITRMQPQGDKVQLWMDDVPFEALLSYLHFLVQDKGLTLDSLDLAESDAQGIVKVRRIQLSQ</sequence>
<reference evidence="12 13" key="1">
    <citation type="submission" date="2006-03" db="EMBL/GenBank/DDBJ databases">
        <title>Complete sequence of Shewanella denitrificans OS217.</title>
        <authorList>
            <consortium name="US DOE Joint Genome Institute"/>
            <person name="Copeland A."/>
            <person name="Lucas S."/>
            <person name="Lapidus A."/>
            <person name="Barry K."/>
            <person name="Detter J.C."/>
            <person name="Glavina del Rio T."/>
            <person name="Hammon N."/>
            <person name="Israni S."/>
            <person name="Dalin E."/>
            <person name="Tice H."/>
            <person name="Pitluck S."/>
            <person name="Brettin T."/>
            <person name="Bruce D."/>
            <person name="Han C."/>
            <person name="Tapia R."/>
            <person name="Gilna P."/>
            <person name="Kiss H."/>
            <person name="Schmutz J."/>
            <person name="Larimer F."/>
            <person name="Land M."/>
            <person name="Hauser L."/>
            <person name="Kyrpides N."/>
            <person name="Lykidis A."/>
            <person name="Richardson P."/>
        </authorList>
    </citation>
    <scope>NUCLEOTIDE SEQUENCE [LARGE SCALE GENOMIC DNA]</scope>
    <source>
        <strain evidence="13">OS217 / ATCC BAA-1090 / DSM 15013</strain>
    </source>
</reference>
<evidence type="ECO:0000256" key="8">
    <source>
        <dbReference type="ARBA" id="ARBA00022989"/>
    </source>
</evidence>
<keyword evidence="7 10" id="KW-0653">Protein transport</keyword>
<comment type="function">
    <text evidence="10">Inner membrane component of the type II secretion system required for the energy-dependent secretion of extracellular factors such as proteases and toxins from the periplasm.</text>
</comment>
<keyword evidence="5 10" id="KW-0997">Cell inner membrane</keyword>
<keyword evidence="8 11" id="KW-1133">Transmembrane helix</keyword>
<dbReference type="InterPro" id="IPR023229">
    <property type="entry name" value="T2SS_M_periplasmic_sf"/>
</dbReference>
<evidence type="ECO:0000256" key="5">
    <source>
        <dbReference type="ARBA" id="ARBA00022519"/>
    </source>
</evidence>
<evidence type="ECO:0000256" key="2">
    <source>
        <dbReference type="ARBA" id="ARBA00010637"/>
    </source>
</evidence>
<dbReference type="PIRSF" id="PIRSF006291">
    <property type="entry name" value="GspM"/>
    <property type="match status" value="1"/>
</dbReference>
<evidence type="ECO:0000256" key="4">
    <source>
        <dbReference type="ARBA" id="ARBA00022475"/>
    </source>
</evidence>
<name>Q12SZ9_SHEDO</name>
<evidence type="ECO:0000256" key="9">
    <source>
        <dbReference type="ARBA" id="ARBA00023136"/>
    </source>
</evidence>
<dbReference type="GO" id="GO:0005886">
    <property type="term" value="C:plasma membrane"/>
    <property type="evidence" value="ECO:0007669"/>
    <property type="project" value="UniProtKB-SubCell"/>
</dbReference>
<dbReference type="eggNOG" id="COG3149">
    <property type="taxonomic scope" value="Bacteria"/>
</dbReference>
<evidence type="ECO:0000256" key="6">
    <source>
        <dbReference type="ARBA" id="ARBA00022692"/>
    </source>
</evidence>
<keyword evidence="4 10" id="KW-1003">Cell membrane</keyword>
<keyword evidence="3 10" id="KW-0813">Transport</keyword>
<keyword evidence="6 11" id="KW-0812">Transmembrane</keyword>
<organism evidence="12 13">
    <name type="scientific">Shewanella denitrificans (strain OS217 / ATCC BAA-1090 / DSM 15013)</name>
    <dbReference type="NCBI Taxonomy" id="318161"/>
    <lineage>
        <taxon>Bacteria</taxon>
        <taxon>Pseudomonadati</taxon>
        <taxon>Pseudomonadota</taxon>
        <taxon>Gammaproteobacteria</taxon>
        <taxon>Alteromonadales</taxon>
        <taxon>Shewanellaceae</taxon>
        <taxon>Shewanella</taxon>
    </lineage>
</organism>
<evidence type="ECO:0000256" key="10">
    <source>
        <dbReference type="PIRNR" id="PIRNR006291"/>
    </source>
</evidence>
<dbReference type="SUPFAM" id="SSF103054">
    <property type="entry name" value="General secretion pathway protein M, EpsM"/>
    <property type="match status" value="1"/>
</dbReference>
<protein>
    <recommendedName>
        <fullName evidence="10">Type II secretion system protein M</fullName>
        <shortName evidence="10">T2SS protein M</shortName>
    </recommendedName>
    <alternativeName>
        <fullName evidence="10">General secretion pathway protein M</fullName>
    </alternativeName>
</protein>
<dbReference type="AlphaFoldDB" id="Q12SZ9"/>
<dbReference type="RefSeq" id="WP_011494596.1">
    <property type="nucleotide sequence ID" value="NC_007954.1"/>
</dbReference>
<dbReference type="HOGENOM" id="CLU_118900_3_0_6"/>
<dbReference type="KEGG" id="sdn:Sden_0130"/>
<dbReference type="GO" id="GO:0015627">
    <property type="term" value="C:type II protein secretion system complex"/>
    <property type="evidence" value="ECO:0007669"/>
    <property type="project" value="InterPro"/>
</dbReference>
<evidence type="ECO:0000256" key="7">
    <source>
        <dbReference type="ARBA" id="ARBA00022927"/>
    </source>
</evidence>
<keyword evidence="13" id="KW-1185">Reference proteome</keyword>
<dbReference type="Gene3D" id="3.30.1360.100">
    <property type="entry name" value="General secretion pathway protein M, EpsM"/>
    <property type="match status" value="1"/>
</dbReference>
<evidence type="ECO:0000256" key="3">
    <source>
        <dbReference type="ARBA" id="ARBA00022448"/>
    </source>
</evidence>
<gene>
    <name evidence="12" type="ordered locus">Sden_0130</name>
</gene>
<comment type="similarity">
    <text evidence="2 10">Belongs to the GSP M family.</text>
</comment>
<accession>Q12SZ9</accession>